<keyword evidence="3" id="KW-1185">Reference proteome</keyword>
<name>A0ABY2REK0_9NOCA</name>
<proteinExistence type="predicted"/>
<feature type="transmembrane region" description="Helical" evidence="1">
    <location>
        <begin position="68"/>
        <end position="88"/>
    </location>
</feature>
<gene>
    <name evidence="2" type="ORF">FCG67_22360</name>
</gene>
<evidence type="ECO:0000256" key="1">
    <source>
        <dbReference type="SAM" id="Phobius"/>
    </source>
</evidence>
<sequence>MPEMNLVERYQAYRVRRFLANSEKWRHLLPGWRTQRRRRILVVALAVTFAFMLVVGVLCHFFEQAPLLWLPACLLFFLVWPSLAIVSGRQGDAPAGALDEWEVQQQNSARSISLSITQWLVMIPVIYLTYGSAVTGGTHTTMAYTGGLLTLTMLMIGGCLPTMILAWSRPDPDPESDEFPMEAA</sequence>
<comment type="caution">
    <text evidence="2">The sequence shown here is derived from an EMBL/GenBank/DDBJ whole genome shotgun (WGS) entry which is preliminary data.</text>
</comment>
<evidence type="ECO:0000313" key="3">
    <source>
        <dbReference type="Proteomes" id="UP000305109"/>
    </source>
</evidence>
<feature type="transmembrane region" description="Helical" evidence="1">
    <location>
        <begin position="109"/>
        <end position="130"/>
    </location>
</feature>
<evidence type="ECO:0000313" key="2">
    <source>
        <dbReference type="EMBL" id="TJZ74410.1"/>
    </source>
</evidence>
<keyword evidence="1" id="KW-0472">Membrane</keyword>
<organism evidence="2 3">
    <name type="scientific">Rhodococcus oryzae</name>
    <dbReference type="NCBI Taxonomy" id="2571143"/>
    <lineage>
        <taxon>Bacteria</taxon>
        <taxon>Bacillati</taxon>
        <taxon>Actinomycetota</taxon>
        <taxon>Actinomycetes</taxon>
        <taxon>Mycobacteriales</taxon>
        <taxon>Nocardiaceae</taxon>
        <taxon>Rhodococcus</taxon>
    </lineage>
</organism>
<dbReference type="EMBL" id="SUMD01000013">
    <property type="protein sequence ID" value="TJZ74410.1"/>
    <property type="molecule type" value="Genomic_DNA"/>
</dbReference>
<protein>
    <submittedName>
        <fullName evidence="2">Uncharacterized protein</fullName>
    </submittedName>
</protein>
<reference evidence="2 3" key="1">
    <citation type="submission" date="2019-04" db="EMBL/GenBank/DDBJ databases">
        <title>Rhodococcus oryzae sp. nov., a novel actinomycete isolated from rhizosphere soil of rice (Oryza sativa L.).</title>
        <authorList>
            <person name="Li C."/>
        </authorList>
    </citation>
    <scope>NUCLEOTIDE SEQUENCE [LARGE SCALE GENOMIC DNA]</scope>
    <source>
        <strain evidence="2 3">NEAU-CX67</strain>
    </source>
</reference>
<dbReference type="Proteomes" id="UP000305109">
    <property type="component" value="Unassembled WGS sequence"/>
</dbReference>
<feature type="transmembrane region" description="Helical" evidence="1">
    <location>
        <begin position="40"/>
        <end position="62"/>
    </location>
</feature>
<accession>A0ABY2REK0</accession>
<keyword evidence="1" id="KW-0812">Transmembrane</keyword>
<dbReference type="RefSeq" id="WP_136911812.1">
    <property type="nucleotide sequence ID" value="NZ_SUMD01000013.1"/>
</dbReference>
<feature type="transmembrane region" description="Helical" evidence="1">
    <location>
        <begin position="142"/>
        <end position="167"/>
    </location>
</feature>
<keyword evidence="1" id="KW-1133">Transmembrane helix</keyword>